<evidence type="ECO:0000313" key="3">
    <source>
        <dbReference type="Proteomes" id="UP000183975"/>
    </source>
</evidence>
<dbReference type="OrthoDB" id="340433at2"/>
<dbReference type="Pfam" id="PF14096">
    <property type="entry name" value="DUF4274"/>
    <property type="match status" value="1"/>
</dbReference>
<dbReference type="RefSeq" id="WP_072850933.1">
    <property type="nucleotide sequence ID" value="NZ_FRAH01000027.1"/>
</dbReference>
<sequence length="193" mass="23226">MLYINDILDPDFDWDEIEITEEEFDELSTELVIDYLKKHNPKERQMLALCWNFDNSKEVIRWIVDQPDTDKGTILLLYWYMQPGFYKKFADREECEAEAFWALEDYDIIQTIEKNYLSGFYRNQKYAFDPANDEYSDHYDWTSAYEEEEAKVKIPKELFLALEGERIENPQWEEGIPTEISDIMDKLCDVCEE</sequence>
<dbReference type="AlphaFoldDB" id="A0A1M6SI39"/>
<protein>
    <recommendedName>
        <fullName evidence="1">DUF4274 domain-containing protein</fullName>
    </recommendedName>
</protein>
<proteinExistence type="predicted"/>
<accession>A0A1M6SI39</accession>
<evidence type="ECO:0000313" key="2">
    <source>
        <dbReference type="EMBL" id="SHK44401.1"/>
    </source>
</evidence>
<feature type="domain" description="DUF4274" evidence="1">
    <location>
        <begin position="40"/>
        <end position="117"/>
    </location>
</feature>
<evidence type="ECO:0000259" key="1">
    <source>
        <dbReference type="Pfam" id="PF14096"/>
    </source>
</evidence>
<organism evidence="2 3">
    <name type="scientific">Anaerotignum lactatifermentans DSM 14214</name>
    <dbReference type="NCBI Taxonomy" id="1121323"/>
    <lineage>
        <taxon>Bacteria</taxon>
        <taxon>Bacillati</taxon>
        <taxon>Bacillota</taxon>
        <taxon>Clostridia</taxon>
        <taxon>Lachnospirales</taxon>
        <taxon>Anaerotignaceae</taxon>
        <taxon>Anaerotignum</taxon>
    </lineage>
</organism>
<dbReference type="InterPro" id="IPR025369">
    <property type="entry name" value="DUF4274"/>
</dbReference>
<keyword evidence="3" id="KW-1185">Reference proteome</keyword>
<dbReference type="Proteomes" id="UP000183975">
    <property type="component" value="Unassembled WGS sequence"/>
</dbReference>
<name>A0A1M6SI39_9FIRM</name>
<reference evidence="2 3" key="1">
    <citation type="submission" date="2016-11" db="EMBL/GenBank/DDBJ databases">
        <authorList>
            <person name="Jaros S."/>
            <person name="Januszkiewicz K."/>
            <person name="Wedrychowicz H."/>
        </authorList>
    </citation>
    <scope>NUCLEOTIDE SEQUENCE [LARGE SCALE GENOMIC DNA]</scope>
    <source>
        <strain evidence="2 3">DSM 14214</strain>
    </source>
</reference>
<gene>
    <name evidence="2" type="ORF">SAMN02745138_01735</name>
</gene>
<dbReference type="EMBL" id="FRAH01000027">
    <property type="protein sequence ID" value="SHK44401.1"/>
    <property type="molecule type" value="Genomic_DNA"/>
</dbReference>